<dbReference type="Gene3D" id="3.40.50.2000">
    <property type="entry name" value="Glycogen Phosphorylase B"/>
    <property type="match status" value="2"/>
</dbReference>
<reference evidence="4" key="1">
    <citation type="submission" date="2017-09" db="EMBL/GenBank/DDBJ databases">
        <title>Depth-based differentiation of microbial function through sediment-hosted aquifers and enrichment of novel symbionts in the deep terrestrial subsurface.</title>
        <authorList>
            <person name="Probst A.J."/>
            <person name="Ladd B."/>
            <person name="Jarett J.K."/>
            <person name="Geller-Mcgrath D.E."/>
            <person name="Sieber C.M.K."/>
            <person name="Emerson J.B."/>
            <person name="Anantharaman K."/>
            <person name="Thomas B.C."/>
            <person name="Malmstrom R."/>
            <person name="Stieglmeier M."/>
            <person name="Klingl A."/>
            <person name="Woyke T."/>
            <person name="Ryan C.M."/>
            <person name="Banfield J.F."/>
        </authorList>
    </citation>
    <scope>NUCLEOTIDE SEQUENCE [LARGE SCALE GENOMIC DNA]</scope>
</reference>
<dbReference type="GO" id="GO:0016757">
    <property type="term" value="F:glycosyltransferase activity"/>
    <property type="evidence" value="ECO:0007669"/>
    <property type="project" value="InterPro"/>
</dbReference>
<feature type="domain" description="Glycosyl transferase family 1" evidence="1">
    <location>
        <begin position="199"/>
        <end position="345"/>
    </location>
</feature>
<dbReference type="InterPro" id="IPR028098">
    <property type="entry name" value="Glyco_trans_4-like_N"/>
</dbReference>
<dbReference type="AlphaFoldDB" id="A0A2M6XAY5"/>
<name>A0A2M6XAY5_9BACT</name>
<feature type="domain" description="Glycosyltransferase subfamily 4-like N-terminal" evidence="2">
    <location>
        <begin position="13"/>
        <end position="179"/>
    </location>
</feature>
<accession>A0A2M6XAY5</accession>
<dbReference type="InterPro" id="IPR050194">
    <property type="entry name" value="Glycosyltransferase_grp1"/>
</dbReference>
<evidence type="ECO:0000259" key="2">
    <source>
        <dbReference type="Pfam" id="PF13439"/>
    </source>
</evidence>
<dbReference type="Pfam" id="PF00534">
    <property type="entry name" value="Glycos_transf_1"/>
    <property type="match status" value="1"/>
</dbReference>
<dbReference type="InterPro" id="IPR001296">
    <property type="entry name" value="Glyco_trans_1"/>
</dbReference>
<dbReference type="PANTHER" id="PTHR45947:SF3">
    <property type="entry name" value="SULFOQUINOVOSYL TRANSFERASE SQD2"/>
    <property type="match status" value="1"/>
</dbReference>
<proteinExistence type="predicted"/>
<evidence type="ECO:0000313" key="3">
    <source>
        <dbReference type="EMBL" id="PIU02232.1"/>
    </source>
</evidence>
<dbReference type="Pfam" id="PF13439">
    <property type="entry name" value="Glyco_transf_4"/>
    <property type="match status" value="1"/>
</dbReference>
<evidence type="ECO:0000313" key="4">
    <source>
        <dbReference type="Proteomes" id="UP000231214"/>
    </source>
</evidence>
<protein>
    <submittedName>
        <fullName evidence="3">Glycosyltransferase family 4 protein</fullName>
    </submittedName>
</protein>
<dbReference type="Proteomes" id="UP000231214">
    <property type="component" value="Unassembled WGS sequence"/>
</dbReference>
<dbReference type="SUPFAM" id="SSF53756">
    <property type="entry name" value="UDP-Glycosyltransferase/glycogen phosphorylase"/>
    <property type="match status" value="1"/>
</dbReference>
<comment type="caution">
    <text evidence="3">The sequence shown here is derived from an EMBL/GenBank/DDBJ whole genome shotgun (WGS) entry which is preliminary data.</text>
</comment>
<evidence type="ECO:0000259" key="1">
    <source>
        <dbReference type="Pfam" id="PF00534"/>
    </source>
</evidence>
<gene>
    <name evidence="3" type="ORF">COT66_01180</name>
</gene>
<dbReference type="EMBL" id="PEZK01000020">
    <property type="protein sequence ID" value="PIU02232.1"/>
    <property type="molecule type" value="Genomic_DNA"/>
</dbReference>
<organism evidence="3 4">
    <name type="scientific">Candidatus Shapirobacteria bacterium CG09_land_8_20_14_0_10_49_15</name>
    <dbReference type="NCBI Taxonomy" id="1974482"/>
    <lineage>
        <taxon>Bacteria</taxon>
        <taxon>Candidatus Shapironibacteriota</taxon>
    </lineage>
</organism>
<dbReference type="PANTHER" id="PTHR45947">
    <property type="entry name" value="SULFOQUINOVOSYL TRANSFERASE SQD2"/>
    <property type="match status" value="1"/>
</dbReference>
<keyword evidence="3" id="KW-0808">Transferase</keyword>
<sequence>MKVALVYDWVVKWGGAERVLLALHEIWPQAPLYTSVYWPAKAGWAQAFQVVPSFLNKIPWARQHHEWLAPLLPLAFESFNLADYDLVISVTSAFAKGVITQPTTRHLCYCLTPTRFLWSDSQQYFGKISPPLRGLRHWDQLASWRPDQMIAVSKAVQQRIRQYYDRESSVIYPPVDTARFKIQKHQPRGVASGGRPRSANHNLNYFLVVSRLVKYKRVGLVVEAFNQLGWPLKIVGTGHQERRLKALARPNIEFLGQLTDEQLLSYYQKCCGLIFPQVEDFGLVAVEAQACGRPVVAFRAGGALETVLEGKTGVFFDQPTVASLVAALKKFVKIKFRPLACRQNALRFRQQKFKKEIINLIT</sequence>